<feature type="region of interest" description="Disordered" evidence="1">
    <location>
        <begin position="286"/>
        <end position="309"/>
    </location>
</feature>
<evidence type="ECO:0000256" key="1">
    <source>
        <dbReference type="SAM" id="MobiDB-lite"/>
    </source>
</evidence>
<keyword evidence="3" id="KW-1185">Reference proteome</keyword>
<reference evidence="2" key="1">
    <citation type="submission" date="2023-10" db="EMBL/GenBank/DDBJ databases">
        <title>Genome assembly of Pristionchus species.</title>
        <authorList>
            <person name="Yoshida K."/>
            <person name="Sommer R.J."/>
        </authorList>
    </citation>
    <scope>NUCLEOTIDE SEQUENCE</scope>
    <source>
        <strain evidence="2">RS5133</strain>
    </source>
</reference>
<evidence type="ECO:0000313" key="3">
    <source>
        <dbReference type="Proteomes" id="UP001432322"/>
    </source>
</evidence>
<evidence type="ECO:0000313" key="2">
    <source>
        <dbReference type="EMBL" id="GMT31681.1"/>
    </source>
</evidence>
<organism evidence="2 3">
    <name type="scientific">Pristionchus fissidentatus</name>
    <dbReference type="NCBI Taxonomy" id="1538716"/>
    <lineage>
        <taxon>Eukaryota</taxon>
        <taxon>Metazoa</taxon>
        <taxon>Ecdysozoa</taxon>
        <taxon>Nematoda</taxon>
        <taxon>Chromadorea</taxon>
        <taxon>Rhabditida</taxon>
        <taxon>Rhabditina</taxon>
        <taxon>Diplogasteromorpha</taxon>
        <taxon>Diplogasteroidea</taxon>
        <taxon>Neodiplogasteridae</taxon>
        <taxon>Pristionchus</taxon>
    </lineage>
</organism>
<dbReference type="EMBL" id="BTSY01000006">
    <property type="protein sequence ID" value="GMT31681.1"/>
    <property type="molecule type" value="Genomic_DNA"/>
</dbReference>
<dbReference type="Proteomes" id="UP001432322">
    <property type="component" value="Unassembled WGS sequence"/>
</dbReference>
<dbReference type="AlphaFoldDB" id="A0AAV5WHD0"/>
<feature type="non-terminal residue" evidence="2">
    <location>
        <position position="1"/>
    </location>
</feature>
<name>A0AAV5WHD0_9BILA</name>
<sequence>FTKGSHHVHKCIAGPSGIIMKVVKEEDSFEQFAQHHATNAEWEESLKEHRTEALLRDDPFGATEFLVPYSMDKKKRWLIPDIAGDEIDNDPSRSLRVSLSVHACSTSGPVPMLQRPPWGWESGTVHIEALPTEQYHDVLRDGTVVHSVHEQARLHTLDRSEPKSKFPYARTFDPANMTKNLPFDSTLQFQKAHVRYNIMKMVNDKRPVYALNNPLCLSYYGSYDAQRIHGPKYDQLRWEIDEVEGQFTRDDESNDVIDVAEPEAVISAPGKWTLGDFIVDLPEKRRRRRGKMNSGGNSDSDYEIVERIE</sequence>
<gene>
    <name evidence="2" type="ORF">PFISCL1PPCAC_22978</name>
</gene>
<comment type="caution">
    <text evidence="2">The sequence shown here is derived from an EMBL/GenBank/DDBJ whole genome shotgun (WGS) entry which is preliminary data.</text>
</comment>
<protein>
    <submittedName>
        <fullName evidence="2">Uncharacterized protein</fullName>
    </submittedName>
</protein>
<proteinExistence type="predicted"/>
<accession>A0AAV5WHD0</accession>